<dbReference type="InterPro" id="IPR045584">
    <property type="entry name" value="Pilin-like"/>
</dbReference>
<protein>
    <recommendedName>
        <fullName evidence="2">DUF1559 domain-containing protein</fullName>
    </recommendedName>
</protein>
<evidence type="ECO:0000313" key="3">
    <source>
        <dbReference type="EMBL" id="OWK44367.1"/>
    </source>
</evidence>
<sequence>MRSRRGFTLIELLVVIAIIAILIGLLLPAVQKVRESASRAKCMNNLKQLGLALHNYLGVNQVFPPGRAAYPIVVSSQGRILSYVEQNALGQLVDVTQVPLYNSTPSQYPLTQGNYQASITPIKLFVCPSDYMNGIVPTASAVLPSGATSPTDIYAGTNYVACIGSGDGTTAAWGKYANSDGIFGQTPISALAVTDGLSNTVAYSESLLGTGVPDATGATPTDPVRQVLTLTGSTTTDDTTCAGGAGGGAVWSGMRGAKWINGHYADANYNHHLMPNDPKWDCSNASHNPGQAAARSMHPGGVNLMMGDGSVRFVSNAIDVTTWRAISTRANGEVFGNF</sequence>
<keyword evidence="4" id="KW-1185">Reference proteome</keyword>
<gene>
    <name evidence="3" type="ORF">FRUB_02299</name>
</gene>
<dbReference type="Gene3D" id="3.30.700.10">
    <property type="entry name" value="Glycoprotein, Type 4 Pilin"/>
    <property type="match status" value="1"/>
</dbReference>
<name>A0A225E7F7_9BACT</name>
<organism evidence="3 4">
    <name type="scientific">Fimbriiglobus ruber</name>
    <dbReference type="NCBI Taxonomy" id="1908690"/>
    <lineage>
        <taxon>Bacteria</taxon>
        <taxon>Pseudomonadati</taxon>
        <taxon>Planctomycetota</taxon>
        <taxon>Planctomycetia</taxon>
        <taxon>Gemmatales</taxon>
        <taxon>Gemmataceae</taxon>
        <taxon>Fimbriiglobus</taxon>
    </lineage>
</organism>
<evidence type="ECO:0000259" key="2">
    <source>
        <dbReference type="Pfam" id="PF07596"/>
    </source>
</evidence>
<evidence type="ECO:0000313" key="4">
    <source>
        <dbReference type="Proteomes" id="UP000214646"/>
    </source>
</evidence>
<feature type="transmembrane region" description="Helical" evidence="1">
    <location>
        <begin position="12"/>
        <end position="30"/>
    </location>
</feature>
<dbReference type="Pfam" id="PF07596">
    <property type="entry name" value="SBP_bac_10"/>
    <property type="match status" value="1"/>
</dbReference>
<feature type="domain" description="DUF1559" evidence="2">
    <location>
        <begin position="31"/>
        <end position="320"/>
    </location>
</feature>
<dbReference type="OrthoDB" id="258404at2"/>
<dbReference type="Proteomes" id="UP000214646">
    <property type="component" value="Unassembled WGS sequence"/>
</dbReference>
<reference evidence="4" key="1">
    <citation type="submission" date="2017-06" db="EMBL/GenBank/DDBJ databases">
        <title>Genome analysis of Fimbriiglobus ruber SP5, the first member of the order Planctomycetales with confirmed chitinolytic capability.</title>
        <authorList>
            <person name="Ravin N.V."/>
            <person name="Rakitin A.L."/>
            <person name="Ivanova A.A."/>
            <person name="Beletsky A.V."/>
            <person name="Kulichevskaya I.S."/>
            <person name="Mardanov A.V."/>
            <person name="Dedysh S.N."/>
        </authorList>
    </citation>
    <scope>NUCLEOTIDE SEQUENCE [LARGE SCALE GENOMIC DNA]</scope>
    <source>
        <strain evidence="4">SP5</strain>
    </source>
</reference>
<evidence type="ECO:0000256" key="1">
    <source>
        <dbReference type="SAM" id="Phobius"/>
    </source>
</evidence>
<dbReference type="EMBL" id="NIDE01000003">
    <property type="protein sequence ID" value="OWK44367.1"/>
    <property type="molecule type" value="Genomic_DNA"/>
</dbReference>
<dbReference type="Pfam" id="PF07963">
    <property type="entry name" value="N_methyl"/>
    <property type="match status" value="1"/>
</dbReference>
<dbReference type="PANTHER" id="PTHR30093">
    <property type="entry name" value="GENERAL SECRETION PATHWAY PROTEIN G"/>
    <property type="match status" value="1"/>
</dbReference>
<dbReference type="RefSeq" id="WP_088253834.1">
    <property type="nucleotide sequence ID" value="NZ_NIDE01000003.1"/>
</dbReference>
<dbReference type="InterPro" id="IPR012902">
    <property type="entry name" value="N_methyl_site"/>
</dbReference>
<dbReference type="NCBIfam" id="TIGR02532">
    <property type="entry name" value="IV_pilin_GFxxxE"/>
    <property type="match status" value="1"/>
</dbReference>
<comment type="caution">
    <text evidence="3">The sequence shown here is derived from an EMBL/GenBank/DDBJ whole genome shotgun (WGS) entry which is preliminary data.</text>
</comment>
<dbReference type="AlphaFoldDB" id="A0A225E7F7"/>
<keyword evidence="1" id="KW-0472">Membrane</keyword>
<dbReference type="SUPFAM" id="SSF54523">
    <property type="entry name" value="Pili subunits"/>
    <property type="match status" value="1"/>
</dbReference>
<dbReference type="PANTHER" id="PTHR30093:SF2">
    <property type="entry name" value="TYPE II SECRETION SYSTEM PROTEIN H"/>
    <property type="match status" value="1"/>
</dbReference>
<keyword evidence="1" id="KW-1133">Transmembrane helix</keyword>
<accession>A0A225E7F7</accession>
<dbReference type="InterPro" id="IPR011453">
    <property type="entry name" value="DUF1559"/>
</dbReference>
<dbReference type="InterPro" id="IPR027558">
    <property type="entry name" value="Pre_pil_HX9DG_C"/>
</dbReference>
<dbReference type="PROSITE" id="PS00409">
    <property type="entry name" value="PROKAR_NTER_METHYL"/>
    <property type="match status" value="1"/>
</dbReference>
<proteinExistence type="predicted"/>
<keyword evidence="1" id="KW-0812">Transmembrane</keyword>
<dbReference type="NCBIfam" id="TIGR04294">
    <property type="entry name" value="pre_pil_HX9DG"/>
    <property type="match status" value="1"/>
</dbReference>